<comment type="caution">
    <text evidence="2">The sequence shown here is derived from an EMBL/GenBank/DDBJ whole genome shotgun (WGS) entry which is preliminary data.</text>
</comment>
<feature type="domain" description="NADP-dependent oxidoreductase" evidence="1">
    <location>
        <begin position="36"/>
        <end position="314"/>
    </location>
</feature>
<dbReference type="GO" id="GO:0005829">
    <property type="term" value="C:cytosol"/>
    <property type="evidence" value="ECO:0007669"/>
    <property type="project" value="TreeGrafter"/>
</dbReference>
<reference evidence="2 3" key="1">
    <citation type="submission" date="2023-03" db="EMBL/GenBank/DDBJ databases">
        <title>Genome insight into feeding habits of ladybird beetles.</title>
        <authorList>
            <person name="Li H.-S."/>
            <person name="Huang Y.-H."/>
            <person name="Pang H."/>
        </authorList>
    </citation>
    <scope>NUCLEOTIDE SEQUENCE [LARGE SCALE GENOMIC DNA]</scope>
    <source>
        <strain evidence="2">SYSU_2023b</strain>
        <tissue evidence="2">Whole body</tissue>
    </source>
</reference>
<dbReference type="AlphaFoldDB" id="A0AAW1UFJ4"/>
<evidence type="ECO:0000259" key="1">
    <source>
        <dbReference type="Pfam" id="PF00248"/>
    </source>
</evidence>
<dbReference type="Pfam" id="PF00248">
    <property type="entry name" value="Aldo_ket_red"/>
    <property type="match status" value="1"/>
</dbReference>
<dbReference type="EMBL" id="JARQZJ010000062">
    <property type="protein sequence ID" value="KAK9879810.1"/>
    <property type="molecule type" value="Genomic_DNA"/>
</dbReference>
<dbReference type="InterPro" id="IPR036812">
    <property type="entry name" value="NAD(P)_OxRdtase_dom_sf"/>
</dbReference>
<sequence length="350" mass="39391">MMTLPCTFTPGFHRENEIAKIKYNVLGSTGLQVSNLSLGTGGFSYFYGEYSLEECKLVVEEALKSGINYIDTGPWYGHGVSEQILGKCLKNIPRSAYYIATKVGRYEADPKRMFDFSAEKTRKSVENSLKVLGVDYIDIMQVHDVEFAPSLDIVLNETLPTLQEFVKEGKIRYIGVTGYPNSVLKEVIEKSNKINCVLSYTRLTMIDQSLKQFIPFYKSKNVGIINASVHGMGLLTNSGPPAWHPAPESLKIICANAAKFCKENDVELGRLAVYFALQEEGPSTILCGTNTRDLLRKNVDVVKNGLNAKELKIYGEVRERFFNNLQNTHWEGIELEKFRSESFVFSTNQK</sequence>
<name>A0AAW1UFJ4_9CUCU</name>
<dbReference type="InterPro" id="IPR020471">
    <property type="entry name" value="AKR"/>
</dbReference>
<dbReference type="GO" id="GO:0010349">
    <property type="term" value="F:L-galactose dehydrogenase activity"/>
    <property type="evidence" value="ECO:0007669"/>
    <property type="project" value="InterPro"/>
</dbReference>
<protein>
    <recommendedName>
        <fullName evidence="1">NADP-dependent oxidoreductase domain-containing protein</fullName>
    </recommendedName>
</protein>
<dbReference type="Gene3D" id="3.20.20.100">
    <property type="entry name" value="NADP-dependent oxidoreductase domain"/>
    <property type="match status" value="1"/>
</dbReference>
<keyword evidence="3" id="KW-1185">Reference proteome</keyword>
<gene>
    <name evidence="2" type="ORF">WA026_006869</name>
</gene>
<dbReference type="PANTHER" id="PTHR42686:SF1">
    <property type="entry name" value="GH17980P-RELATED"/>
    <property type="match status" value="1"/>
</dbReference>
<dbReference type="Proteomes" id="UP001431783">
    <property type="component" value="Unassembled WGS sequence"/>
</dbReference>
<dbReference type="PANTHER" id="PTHR42686">
    <property type="entry name" value="GH17980P-RELATED"/>
    <property type="match status" value="1"/>
</dbReference>
<dbReference type="FunFam" id="3.20.20.100:FF:000011">
    <property type="entry name" value="Aldo/keto reductase"/>
    <property type="match status" value="1"/>
</dbReference>
<dbReference type="InterPro" id="IPR023210">
    <property type="entry name" value="NADP_OxRdtase_dom"/>
</dbReference>
<dbReference type="SUPFAM" id="SSF51430">
    <property type="entry name" value="NAD(P)-linked oxidoreductase"/>
    <property type="match status" value="1"/>
</dbReference>
<dbReference type="InterPro" id="IPR044479">
    <property type="entry name" value="LGALDH-like"/>
</dbReference>
<organism evidence="2 3">
    <name type="scientific">Henosepilachna vigintioctopunctata</name>
    <dbReference type="NCBI Taxonomy" id="420089"/>
    <lineage>
        <taxon>Eukaryota</taxon>
        <taxon>Metazoa</taxon>
        <taxon>Ecdysozoa</taxon>
        <taxon>Arthropoda</taxon>
        <taxon>Hexapoda</taxon>
        <taxon>Insecta</taxon>
        <taxon>Pterygota</taxon>
        <taxon>Neoptera</taxon>
        <taxon>Endopterygota</taxon>
        <taxon>Coleoptera</taxon>
        <taxon>Polyphaga</taxon>
        <taxon>Cucujiformia</taxon>
        <taxon>Coccinelloidea</taxon>
        <taxon>Coccinellidae</taxon>
        <taxon>Epilachninae</taxon>
        <taxon>Epilachnini</taxon>
        <taxon>Henosepilachna</taxon>
    </lineage>
</organism>
<proteinExistence type="predicted"/>
<accession>A0AAW1UFJ4</accession>
<evidence type="ECO:0000313" key="3">
    <source>
        <dbReference type="Proteomes" id="UP001431783"/>
    </source>
</evidence>
<dbReference type="CDD" id="cd19163">
    <property type="entry name" value="AKR_galDH"/>
    <property type="match status" value="1"/>
</dbReference>
<evidence type="ECO:0000313" key="2">
    <source>
        <dbReference type="EMBL" id="KAK9879810.1"/>
    </source>
</evidence>